<accession>A0A438FDX2</accession>
<name>A0A438FDX2_VITVI</name>
<proteinExistence type="predicted"/>
<organism evidence="1 2">
    <name type="scientific">Vitis vinifera</name>
    <name type="common">Grape</name>
    <dbReference type="NCBI Taxonomy" id="29760"/>
    <lineage>
        <taxon>Eukaryota</taxon>
        <taxon>Viridiplantae</taxon>
        <taxon>Streptophyta</taxon>
        <taxon>Embryophyta</taxon>
        <taxon>Tracheophyta</taxon>
        <taxon>Spermatophyta</taxon>
        <taxon>Magnoliopsida</taxon>
        <taxon>eudicotyledons</taxon>
        <taxon>Gunneridae</taxon>
        <taxon>Pentapetalae</taxon>
        <taxon>rosids</taxon>
        <taxon>Vitales</taxon>
        <taxon>Vitaceae</taxon>
        <taxon>Viteae</taxon>
        <taxon>Vitis</taxon>
    </lineage>
</organism>
<dbReference type="Proteomes" id="UP000288805">
    <property type="component" value="Unassembled WGS sequence"/>
</dbReference>
<gene>
    <name evidence="1" type="ORF">CK203_117562</name>
</gene>
<comment type="caution">
    <text evidence="1">The sequence shown here is derived from an EMBL/GenBank/DDBJ whole genome shotgun (WGS) entry which is preliminary data.</text>
</comment>
<reference evidence="1 2" key="1">
    <citation type="journal article" date="2018" name="PLoS Genet.">
        <title>Population sequencing reveals clonal diversity and ancestral inbreeding in the grapevine cultivar Chardonnay.</title>
        <authorList>
            <person name="Roach M.J."/>
            <person name="Johnson D.L."/>
            <person name="Bohlmann J."/>
            <person name="van Vuuren H.J."/>
            <person name="Jones S.J."/>
            <person name="Pretorius I.S."/>
            <person name="Schmidt S.A."/>
            <person name="Borneman A.R."/>
        </authorList>
    </citation>
    <scope>NUCLEOTIDE SEQUENCE [LARGE SCALE GENOMIC DNA]</scope>
    <source>
        <strain evidence="2">cv. Chardonnay</strain>
        <tissue evidence="1">Leaf</tissue>
    </source>
</reference>
<dbReference type="AlphaFoldDB" id="A0A438FDX2"/>
<protein>
    <submittedName>
        <fullName evidence="1">Uncharacterized protein</fullName>
    </submittedName>
</protein>
<sequence>MSPPRRDKEQGAFLVDENSKYNIISSIRTSFRSFKHTLMKEYILPYKDKP</sequence>
<evidence type="ECO:0000313" key="1">
    <source>
        <dbReference type="EMBL" id="RVW58153.1"/>
    </source>
</evidence>
<dbReference type="EMBL" id="QGNW01000976">
    <property type="protein sequence ID" value="RVW58153.1"/>
    <property type="molecule type" value="Genomic_DNA"/>
</dbReference>
<evidence type="ECO:0000313" key="2">
    <source>
        <dbReference type="Proteomes" id="UP000288805"/>
    </source>
</evidence>